<sequence>MFNEIFNVMKCFPKSYITQFGELILSDKGNVYFTAKDCNTQKDIICKLLEWCSRPLAKGEPYRQEKRNKEWRESLLSGYNEYLGTQFTQEDMYWIYDKLGNAVNHELTLKFITSGYDLKLVYPEKGESHGE</sequence>
<proteinExistence type="predicted"/>
<organism evidence="1">
    <name type="scientific">Siphoviridae sp. ctNLX12</name>
    <dbReference type="NCBI Taxonomy" id="2825469"/>
    <lineage>
        <taxon>Viruses</taxon>
        <taxon>Duplodnaviria</taxon>
        <taxon>Heunggongvirae</taxon>
        <taxon>Uroviricota</taxon>
        <taxon>Caudoviricetes</taxon>
    </lineage>
</organism>
<dbReference type="EMBL" id="BK016068">
    <property type="protein sequence ID" value="DAF92584.1"/>
    <property type="molecule type" value="Genomic_DNA"/>
</dbReference>
<name>A0A8S5UDN1_9CAUD</name>
<evidence type="ECO:0000313" key="1">
    <source>
        <dbReference type="EMBL" id="DAF92584.1"/>
    </source>
</evidence>
<reference evidence="1" key="1">
    <citation type="journal article" date="2021" name="Proc. Natl. Acad. Sci. U.S.A.">
        <title>A Catalog of Tens of Thousands of Viruses from Human Metagenomes Reveals Hidden Associations with Chronic Diseases.</title>
        <authorList>
            <person name="Tisza M.J."/>
            <person name="Buck C.B."/>
        </authorList>
    </citation>
    <scope>NUCLEOTIDE SEQUENCE</scope>
    <source>
        <strain evidence="1">CtNLX12</strain>
    </source>
</reference>
<protein>
    <submittedName>
        <fullName evidence="1">Uncharacterized protein</fullName>
    </submittedName>
</protein>
<accession>A0A8S5UDN1</accession>